<dbReference type="CDD" id="cd11855">
    <property type="entry name" value="SH3_Sho1p"/>
    <property type="match status" value="1"/>
</dbReference>
<comment type="similarity">
    <text evidence="2">Belongs to the SHO1 family.</text>
</comment>
<comment type="caution">
    <text evidence="12">The sequence shown here is derived from an EMBL/GenBank/DDBJ whole genome shotgun (WGS) entry which is preliminary data.</text>
</comment>
<dbReference type="STRING" id="246404.A0A507FWB9"/>
<dbReference type="InterPro" id="IPR035522">
    <property type="entry name" value="Sho1_SH3"/>
</dbReference>
<evidence type="ECO:0000313" key="12">
    <source>
        <dbReference type="EMBL" id="TPX78707.1"/>
    </source>
</evidence>
<feature type="transmembrane region" description="Helical" evidence="10">
    <location>
        <begin position="68"/>
        <end position="89"/>
    </location>
</feature>
<comment type="subcellular location">
    <subcellularLocation>
        <location evidence="1">Cell membrane</location>
        <topology evidence="1">Multi-pass membrane protein</topology>
    </subcellularLocation>
</comment>
<evidence type="ECO:0000256" key="9">
    <source>
        <dbReference type="PROSITE-ProRule" id="PRU00192"/>
    </source>
</evidence>
<dbReference type="Gene3D" id="2.30.30.40">
    <property type="entry name" value="SH3 Domains"/>
    <property type="match status" value="1"/>
</dbReference>
<keyword evidence="5 10" id="KW-0812">Transmembrane</keyword>
<evidence type="ECO:0000259" key="11">
    <source>
        <dbReference type="PROSITE" id="PS50002"/>
    </source>
</evidence>
<evidence type="ECO:0000256" key="8">
    <source>
        <dbReference type="ARBA" id="ARBA00023136"/>
    </source>
</evidence>
<dbReference type="OrthoDB" id="5983572at2759"/>
<evidence type="ECO:0000256" key="7">
    <source>
        <dbReference type="ARBA" id="ARBA00023016"/>
    </source>
</evidence>
<dbReference type="Proteomes" id="UP000320333">
    <property type="component" value="Unassembled WGS sequence"/>
</dbReference>
<proteinExistence type="inferred from homology"/>
<name>A0A507FWB9_9FUNG</name>
<evidence type="ECO:0000256" key="6">
    <source>
        <dbReference type="ARBA" id="ARBA00022989"/>
    </source>
</evidence>
<dbReference type="PRINTS" id="PR00452">
    <property type="entry name" value="SH3DOMAIN"/>
</dbReference>
<organism evidence="12 13">
    <name type="scientific">Chytriomyces confervae</name>
    <dbReference type="NCBI Taxonomy" id="246404"/>
    <lineage>
        <taxon>Eukaryota</taxon>
        <taxon>Fungi</taxon>
        <taxon>Fungi incertae sedis</taxon>
        <taxon>Chytridiomycota</taxon>
        <taxon>Chytridiomycota incertae sedis</taxon>
        <taxon>Chytridiomycetes</taxon>
        <taxon>Chytridiales</taxon>
        <taxon>Chytriomycetaceae</taxon>
        <taxon>Chytriomyces</taxon>
    </lineage>
</organism>
<evidence type="ECO:0000256" key="10">
    <source>
        <dbReference type="SAM" id="Phobius"/>
    </source>
</evidence>
<dbReference type="PROSITE" id="PS50002">
    <property type="entry name" value="SH3"/>
    <property type="match status" value="1"/>
</dbReference>
<feature type="transmembrane region" description="Helical" evidence="10">
    <location>
        <begin position="39"/>
        <end position="61"/>
    </location>
</feature>
<dbReference type="InterPro" id="IPR036028">
    <property type="entry name" value="SH3-like_dom_sf"/>
</dbReference>
<evidence type="ECO:0000256" key="5">
    <source>
        <dbReference type="ARBA" id="ARBA00022692"/>
    </source>
</evidence>
<feature type="domain" description="SH3" evidence="11">
    <location>
        <begin position="233"/>
        <end position="297"/>
    </location>
</feature>
<feature type="transmembrane region" description="Helical" evidence="10">
    <location>
        <begin position="12"/>
        <end position="33"/>
    </location>
</feature>
<keyword evidence="8 10" id="KW-0472">Membrane</keyword>
<keyword evidence="6 10" id="KW-1133">Transmembrane helix</keyword>
<dbReference type="SUPFAM" id="SSF50044">
    <property type="entry name" value="SH3-domain"/>
    <property type="match status" value="1"/>
</dbReference>
<keyword evidence="7" id="KW-0346">Stress response</keyword>
<evidence type="ECO:0000256" key="3">
    <source>
        <dbReference type="ARBA" id="ARBA00022443"/>
    </source>
</evidence>
<keyword evidence="4" id="KW-1003">Cell membrane</keyword>
<reference evidence="12 13" key="1">
    <citation type="journal article" date="2019" name="Sci. Rep.">
        <title>Comparative genomics of chytrid fungi reveal insights into the obligate biotrophic and pathogenic lifestyle of Synchytrium endobioticum.</title>
        <authorList>
            <person name="van de Vossenberg B.T.L.H."/>
            <person name="Warris S."/>
            <person name="Nguyen H.D.T."/>
            <person name="van Gent-Pelzer M.P.E."/>
            <person name="Joly D.L."/>
            <person name="van de Geest H.C."/>
            <person name="Bonants P.J.M."/>
            <person name="Smith D.S."/>
            <person name="Levesque C.A."/>
            <person name="van der Lee T.A.J."/>
        </authorList>
    </citation>
    <scope>NUCLEOTIDE SEQUENCE [LARGE SCALE GENOMIC DNA]</scope>
    <source>
        <strain evidence="12 13">CBS 675.73</strain>
    </source>
</reference>
<keyword evidence="3 9" id="KW-0728">SH3 domain</keyword>
<evidence type="ECO:0000313" key="13">
    <source>
        <dbReference type="Proteomes" id="UP000320333"/>
    </source>
</evidence>
<sequence>MPFDKTQVMKVPTLASGVVAILGWFLMFVGVCIEGSTGVIAFHLFYLLVVILGVLAAIGFGQAKDHRVAIVAFIAIGFTFLVNTTDAAVGASKAVSSVAKFTRDAPSAAAYNCIAAGGVFMCFVFVYWIVTFGSGETSPVSVMVESSGSNNASFSLPVISFKKREVPTDKGLEGSAPENSFATYESGVAAGSTQYASYNAPGEFASVPSSAAPPSLSAASPPPPVPVANPSPVVVSKARALYAYTANAADPKEISFPKGVILDVTDNKGKWWYARYVNDEGKTVEGIVPSNYLEKLV</sequence>
<dbReference type="Pfam" id="PF00018">
    <property type="entry name" value="SH3_1"/>
    <property type="match status" value="1"/>
</dbReference>
<accession>A0A507FWB9</accession>
<evidence type="ECO:0000256" key="4">
    <source>
        <dbReference type="ARBA" id="ARBA00022475"/>
    </source>
</evidence>
<gene>
    <name evidence="12" type="ORF">CcCBS67573_g00006</name>
</gene>
<protein>
    <recommendedName>
        <fullName evidence="11">SH3 domain-containing protein</fullName>
    </recommendedName>
</protein>
<keyword evidence="13" id="KW-1185">Reference proteome</keyword>
<evidence type="ECO:0000256" key="1">
    <source>
        <dbReference type="ARBA" id="ARBA00004651"/>
    </source>
</evidence>
<dbReference type="AlphaFoldDB" id="A0A507FWB9"/>
<feature type="transmembrane region" description="Helical" evidence="10">
    <location>
        <begin position="109"/>
        <end position="130"/>
    </location>
</feature>
<dbReference type="SMART" id="SM00326">
    <property type="entry name" value="SH3"/>
    <property type="match status" value="1"/>
</dbReference>
<evidence type="ECO:0000256" key="2">
    <source>
        <dbReference type="ARBA" id="ARBA00009739"/>
    </source>
</evidence>
<dbReference type="EMBL" id="QEAP01000001">
    <property type="protein sequence ID" value="TPX78707.1"/>
    <property type="molecule type" value="Genomic_DNA"/>
</dbReference>
<dbReference type="GO" id="GO:0005886">
    <property type="term" value="C:plasma membrane"/>
    <property type="evidence" value="ECO:0007669"/>
    <property type="project" value="UniProtKB-SubCell"/>
</dbReference>
<dbReference type="InterPro" id="IPR001452">
    <property type="entry name" value="SH3_domain"/>
</dbReference>